<keyword evidence="4" id="KW-0378">Hydrolase</keyword>
<sequence length="281" mass="30594">MRKTGLTKQHNRKDKGGKVQNSSLHGFVSLSVCALTVLTVTGGCKLIGSGRQNQVYAASEQKSSTYTYYTDDSLPTGIAGVVSGVNATPSAGMTVKRIGISCDDVIVGQRVSKVTSSAVEMNVSDLMTTTVDNFDAQVVSHSSSAKMMSDEDYENLLQIVEAEAGTEDIKGRVLVANVIMNRIKYPEFPNNATDVIWQYIDGVAQFSPVADGRISEVIPTNETKEAVKQALEGVDYSEGALFFIQKSAAAKNNIKWFDKNLKKLFKHGVHEFYTYPEAVQQ</sequence>
<evidence type="ECO:0000313" key="4">
    <source>
        <dbReference type="EMBL" id="RHE42017.1"/>
    </source>
</evidence>
<dbReference type="InterPro" id="IPR042047">
    <property type="entry name" value="SleB_dom1"/>
</dbReference>
<dbReference type="GO" id="GO:0016787">
    <property type="term" value="F:hydrolase activity"/>
    <property type="evidence" value="ECO:0007669"/>
    <property type="project" value="UniProtKB-KW"/>
</dbReference>
<keyword evidence="2" id="KW-0812">Transmembrane</keyword>
<reference evidence="4 5" key="1">
    <citation type="submission" date="2018-08" db="EMBL/GenBank/DDBJ databases">
        <title>A genome reference for cultivated species of the human gut microbiota.</title>
        <authorList>
            <person name="Zou Y."/>
            <person name="Xue W."/>
            <person name="Luo G."/>
        </authorList>
    </citation>
    <scope>NUCLEOTIDE SEQUENCE [LARGE SCALE GENOMIC DNA]</scope>
    <source>
        <strain evidence="4 5">AM28-23</strain>
    </source>
</reference>
<name>A0A414JBS3_9FIRM</name>
<dbReference type="Gene3D" id="1.10.10.2520">
    <property type="entry name" value="Cell wall hydrolase SleB, domain 1"/>
    <property type="match status" value="1"/>
</dbReference>
<feature type="compositionally biased region" description="Basic residues" evidence="1">
    <location>
        <begin position="1"/>
        <end position="15"/>
    </location>
</feature>
<evidence type="ECO:0000256" key="2">
    <source>
        <dbReference type="SAM" id="Phobius"/>
    </source>
</evidence>
<evidence type="ECO:0000313" key="5">
    <source>
        <dbReference type="Proteomes" id="UP000283745"/>
    </source>
</evidence>
<feature type="region of interest" description="Disordered" evidence="1">
    <location>
        <begin position="1"/>
        <end position="20"/>
    </location>
</feature>
<dbReference type="AlphaFoldDB" id="A0A414JBS3"/>
<dbReference type="InterPro" id="IPR011105">
    <property type="entry name" value="Cell_wall_hydrolase_SleB"/>
</dbReference>
<protein>
    <submittedName>
        <fullName evidence="4">Cell wall hydrolase</fullName>
    </submittedName>
</protein>
<organism evidence="4 5">
    <name type="scientific">Blautia obeum</name>
    <dbReference type="NCBI Taxonomy" id="40520"/>
    <lineage>
        <taxon>Bacteria</taxon>
        <taxon>Bacillati</taxon>
        <taxon>Bacillota</taxon>
        <taxon>Clostridia</taxon>
        <taxon>Lachnospirales</taxon>
        <taxon>Lachnospiraceae</taxon>
        <taxon>Blautia</taxon>
    </lineage>
</organism>
<comment type="caution">
    <text evidence="4">The sequence shown here is derived from an EMBL/GenBank/DDBJ whole genome shotgun (WGS) entry which is preliminary data.</text>
</comment>
<evidence type="ECO:0000259" key="3">
    <source>
        <dbReference type="Pfam" id="PF07486"/>
    </source>
</evidence>
<dbReference type="Proteomes" id="UP000283745">
    <property type="component" value="Unassembled WGS sequence"/>
</dbReference>
<evidence type="ECO:0000256" key="1">
    <source>
        <dbReference type="SAM" id="MobiDB-lite"/>
    </source>
</evidence>
<accession>A0A414JBS3</accession>
<feature type="transmembrane region" description="Helical" evidence="2">
    <location>
        <begin position="21"/>
        <end position="43"/>
    </location>
</feature>
<proteinExistence type="predicted"/>
<feature type="domain" description="Cell wall hydrolase SleB" evidence="3">
    <location>
        <begin position="167"/>
        <end position="273"/>
    </location>
</feature>
<gene>
    <name evidence="4" type="ORF">DW740_01570</name>
</gene>
<keyword evidence="2" id="KW-1133">Transmembrane helix</keyword>
<dbReference type="RefSeq" id="WP_015542912.1">
    <property type="nucleotide sequence ID" value="NZ_CABJFK010000001.1"/>
</dbReference>
<dbReference type="EMBL" id="QSKF01000001">
    <property type="protein sequence ID" value="RHE42017.1"/>
    <property type="molecule type" value="Genomic_DNA"/>
</dbReference>
<dbReference type="Pfam" id="PF07486">
    <property type="entry name" value="Hydrolase_2"/>
    <property type="match status" value="1"/>
</dbReference>
<keyword evidence="2" id="KW-0472">Membrane</keyword>